<dbReference type="Gene3D" id="2.30.270.10">
    <property type="entry name" value="duf1285 protein"/>
    <property type="match status" value="1"/>
</dbReference>
<evidence type="ECO:0000313" key="3">
    <source>
        <dbReference type="EMBL" id="MFD1217678.1"/>
    </source>
</evidence>
<keyword evidence="4" id="KW-1185">Reference proteome</keyword>
<dbReference type="Gene3D" id="3.10.540.10">
    <property type="entry name" value="duf1285 like domain"/>
    <property type="match status" value="1"/>
</dbReference>
<dbReference type="InterPro" id="IPR023361">
    <property type="entry name" value="DUF1285_beta_roll_sf"/>
</dbReference>
<dbReference type="Pfam" id="PF06938">
    <property type="entry name" value="DUF1285_N"/>
    <property type="match status" value="1"/>
</dbReference>
<comment type="caution">
    <text evidence="3">The sequence shown here is derived from an EMBL/GenBank/DDBJ whole genome shotgun (WGS) entry which is preliminary data.</text>
</comment>
<feature type="domain" description="DUF1285" evidence="1">
    <location>
        <begin position="20"/>
        <end position="86"/>
    </location>
</feature>
<proteinExistence type="predicted"/>
<dbReference type="Pfam" id="PF21028">
    <property type="entry name" value="DUF1285_C"/>
    <property type="match status" value="1"/>
</dbReference>
<dbReference type="InterPro" id="IPR048342">
    <property type="entry name" value="DUF1285_C"/>
</dbReference>
<organism evidence="3 4">
    <name type="scientific">Microbulbifer celer</name>
    <dbReference type="NCBI Taxonomy" id="435905"/>
    <lineage>
        <taxon>Bacteria</taxon>
        <taxon>Pseudomonadati</taxon>
        <taxon>Pseudomonadota</taxon>
        <taxon>Gammaproteobacteria</taxon>
        <taxon>Cellvibrionales</taxon>
        <taxon>Microbulbiferaceae</taxon>
        <taxon>Microbulbifer</taxon>
    </lineage>
</organism>
<dbReference type="PIRSF" id="PIRSF029557">
    <property type="entry name" value="UCP029557"/>
    <property type="match status" value="1"/>
</dbReference>
<dbReference type="EMBL" id="JBHTLR010000019">
    <property type="protein sequence ID" value="MFD1217678.1"/>
    <property type="molecule type" value="Genomic_DNA"/>
</dbReference>
<evidence type="ECO:0000313" key="4">
    <source>
        <dbReference type="Proteomes" id="UP001597264"/>
    </source>
</evidence>
<evidence type="ECO:0000259" key="1">
    <source>
        <dbReference type="Pfam" id="PF06938"/>
    </source>
</evidence>
<accession>A0ABW3UA99</accession>
<dbReference type="RefSeq" id="WP_230438799.1">
    <property type="nucleotide sequence ID" value="NZ_CP087715.1"/>
</dbReference>
<name>A0ABW3UA99_9GAMM</name>
<feature type="domain" description="DUF1285" evidence="2">
    <location>
        <begin position="87"/>
        <end position="186"/>
    </location>
</feature>
<reference evidence="4" key="1">
    <citation type="journal article" date="2019" name="Int. J. Syst. Evol. Microbiol.">
        <title>The Global Catalogue of Microorganisms (GCM) 10K type strain sequencing project: providing services to taxonomists for standard genome sequencing and annotation.</title>
        <authorList>
            <consortium name="The Broad Institute Genomics Platform"/>
            <consortium name="The Broad Institute Genome Sequencing Center for Infectious Disease"/>
            <person name="Wu L."/>
            <person name="Ma J."/>
        </authorList>
    </citation>
    <scope>NUCLEOTIDE SEQUENCE [LARGE SCALE GENOMIC DNA]</scope>
    <source>
        <strain evidence="4">CCUG 54356</strain>
    </source>
</reference>
<dbReference type="InterPro" id="IPR010707">
    <property type="entry name" value="DUF1285"/>
</dbReference>
<evidence type="ECO:0000259" key="2">
    <source>
        <dbReference type="Pfam" id="PF21028"/>
    </source>
</evidence>
<dbReference type="Proteomes" id="UP001597264">
    <property type="component" value="Unassembled WGS sequence"/>
</dbReference>
<protein>
    <submittedName>
        <fullName evidence="3">DUF1285 domain-containing protein</fullName>
    </submittedName>
</protein>
<sequence length="190" mass="21809">MAEPLFQQLQKLQEEFRGHPPVDKWNPDFCGDMDMVIQSDGRWIHEGSEIKRQPLVNLFASILKREGRHYYLVTPVEKWRVRVEDVPFLITQAAREEGDANGCGQVLLTTNTGDVIPLDKAHPLELKPFGDPPLPIPYVAVRRGLLGRMSRDVYYQLIDWAEAREPQAPPARLCQLWLKSSGEEFLLGEY</sequence>
<dbReference type="InterPro" id="IPR048341">
    <property type="entry name" value="DUF1285_N"/>
</dbReference>
<gene>
    <name evidence="3" type="ORF">ACFQ2X_13775</name>
</gene>